<evidence type="ECO:0000313" key="2">
    <source>
        <dbReference type="Proteomes" id="UP000006167"/>
    </source>
</evidence>
<sequence>MKVVSDSFNDMHKRRYFNDTMDIINYNRKTIRYTDIIFYFRTLKEIRLKYPFKELESLFEPLNVYPFYYFMPFLFISDLHDKGQYIERIRYVGIISTLIARRAILTDLFVDEQYEQLISRNMGDLKKEYLGYYLQIIDVEINNIASKIFIEPSSFYAFYNRRFNEYVNTMLMEKDISPLIGMDEGAFKKYAVGKSILHLLVSDMVLHIIKKQELTHQFDNMMKSFIMYLTLQDDVLDIMEDIQKQQPSHFYPWISDGKIIESIDENVEKAVLLKFYLGGGIERCEDLINKYVEDIITAVKKINHPLKSWLEVIERMSLKTKDKLDSFKAVRDELHFFLSQQG</sequence>
<reference evidence="1 2" key="1">
    <citation type="journal article" date="2012" name="PLoS ONE">
        <title>Genomic comparison of Escherichia coli O104:H4 isolates from 2009 and 2011 reveals plasmid, and prophage heterogeneity, including Shiga toxin encoding phage stx2.</title>
        <authorList>
            <consortium name="Threat Characterization Consortium"/>
            <person name="Ahmed S.A."/>
            <person name="Awosika J."/>
            <person name="Baldwin C."/>
            <person name="Bishop-Lilly K.A."/>
            <person name="Biswas B."/>
            <person name="Broomall S."/>
            <person name="Chain P.S."/>
            <person name="Chertkov O."/>
            <person name="Chokoshvili O."/>
            <person name="Coyne S."/>
            <person name="Davenport K."/>
            <person name="Detter J.C."/>
            <person name="Dorman W."/>
            <person name="Erkkila T.H."/>
            <person name="Folster J.P."/>
            <person name="Frey K.G."/>
            <person name="George M."/>
            <person name="Gleasner C."/>
            <person name="Henry M."/>
            <person name="Hill K.K."/>
            <person name="Hubbard K."/>
            <person name="Insalaco J."/>
            <person name="Johnson S."/>
            <person name="Kitzmiller A."/>
            <person name="Krepps M."/>
            <person name="Lo C.C."/>
            <person name="Luu T."/>
            <person name="McNew L.A."/>
            <person name="Minogue T."/>
            <person name="Munk C.A."/>
            <person name="Osborne B."/>
            <person name="Patel M."/>
            <person name="Reitenga K.G."/>
            <person name="Rosenzweig C.N."/>
            <person name="Shea A."/>
            <person name="Shen X."/>
            <person name="Strockbine N."/>
            <person name="Tarr C."/>
            <person name="Teshima H."/>
            <person name="van Gieson E."/>
            <person name="Verratti K."/>
            <person name="Wolcott M."/>
            <person name="Xie G."/>
            <person name="Sozhamannan S."/>
            <person name="Gibbons H.S."/>
        </authorList>
    </citation>
    <scope>NUCLEOTIDE SEQUENCE [LARGE SCALE GENOMIC DNA]</scope>
    <source>
        <strain evidence="1 2">2011C-3493</strain>
        <plasmid evidence="1">pAA-EA11</plasmid>
    </source>
</reference>
<dbReference type="EMBL" id="CP003291">
    <property type="protein sequence ID" value="AFS77017.1"/>
    <property type="molecule type" value="Genomic_DNA"/>
</dbReference>
<dbReference type="KEGG" id="esl:O3K_26137"/>
<dbReference type="PATRIC" id="fig|1133852.3.peg.5410"/>
<accession>A0A0E0Y8I7</accession>
<proteinExistence type="predicted"/>
<dbReference type="RefSeq" id="WP_000869859.1">
    <property type="nucleotide sequence ID" value="NC_018666.1"/>
</dbReference>
<geneLocation type="plasmid" evidence="1 2">
    <name>pAA-EA11</name>
</geneLocation>
<dbReference type="CDD" id="cd00385">
    <property type="entry name" value="Isoprenoid_Biosyn_C1"/>
    <property type="match status" value="1"/>
</dbReference>
<gene>
    <name evidence="1" type="ordered locus">O3K_26137</name>
</gene>
<evidence type="ECO:0008006" key="3">
    <source>
        <dbReference type="Google" id="ProtNLM"/>
    </source>
</evidence>
<evidence type="ECO:0000313" key="1">
    <source>
        <dbReference type="EMBL" id="AFS77017.1"/>
    </source>
</evidence>
<dbReference type="Proteomes" id="UP000006167">
    <property type="component" value="Plasmid pAA-EA11"/>
</dbReference>
<organism evidence="1 2">
    <name type="scientific">Escherichia coli O104:H4 (strain 2011C-3493)</name>
    <dbReference type="NCBI Taxonomy" id="1133852"/>
    <lineage>
        <taxon>Bacteria</taxon>
        <taxon>Pseudomonadati</taxon>
        <taxon>Pseudomonadota</taxon>
        <taxon>Gammaproteobacteria</taxon>
        <taxon>Enterobacterales</taxon>
        <taxon>Enterobacteriaceae</taxon>
        <taxon>Escherichia</taxon>
    </lineage>
</organism>
<name>A0A0E0Y8I7_ECO1C</name>
<keyword evidence="1" id="KW-0614">Plasmid</keyword>
<protein>
    <recommendedName>
        <fullName evidence="3">Class 1 isoprenoid biosynthesis enzyme</fullName>
    </recommendedName>
</protein>
<dbReference type="HOGENOM" id="CLU_810713_0_0_6"/>
<dbReference type="AlphaFoldDB" id="A0A0E0Y8I7"/>